<comment type="caution">
    <text evidence="1">The sequence shown here is derived from an EMBL/GenBank/DDBJ whole genome shotgun (WGS) entry which is preliminary data.</text>
</comment>
<dbReference type="EMBL" id="RRYP01001415">
    <property type="protein sequence ID" value="TNV85985.1"/>
    <property type="molecule type" value="Genomic_DNA"/>
</dbReference>
<protein>
    <submittedName>
        <fullName evidence="1">Uncharacterized protein</fullName>
    </submittedName>
</protein>
<dbReference type="AlphaFoldDB" id="A0A8J8T8V2"/>
<dbReference type="InterPro" id="IPR015943">
    <property type="entry name" value="WD40/YVTN_repeat-like_dom_sf"/>
</dbReference>
<sequence length="267" mass="30721">MLDLSSPEMPQIVWTLQTPESESTVNCMIMADRKRGVAVMSNCDGQIFMLRVEGGGQMIKIYGDHGKEKWHVLCWSISERGGLNPDNKLIAYGTANSFNILHLSNYSDSTKTQMKVEEHLNDVWVRCIADTPQFGVFVIMTNGTEFCSIYDSQSRVMIKKFKVCSTREYTLPVSLIRLSDYLYLYKEEGDIQIIDIQNKDIISLYKISTVDYAFKDSINVDIQRYDNKTRVKITSEYSVKYQRVPGSRYPEKVDIRGLVLFDYTLNC</sequence>
<accession>A0A8J8T8V2</accession>
<reference evidence="1" key="1">
    <citation type="submission" date="2019-06" db="EMBL/GenBank/DDBJ databases">
        <authorList>
            <person name="Zheng W."/>
        </authorList>
    </citation>
    <scope>NUCLEOTIDE SEQUENCE</scope>
    <source>
        <strain evidence="1">QDHG01</strain>
    </source>
</reference>
<evidence type="ECO:0000313" key="2">
    <source>
        <dbReference type="Proteomes" id="UP000785679"/>
    </source>
</evidence>
<dbReference type="Gene3D" id="2.130.10.10">
    <property type="entry name" value="YVTN repeat-like/Quinoprotein amine dehydrogenase"/>
    <property type="match status" value="1"/>
</dbReference>
<proteinExistence type="predicted"/>
<name>A0A8J8T8V2_HALGN</name>
<gene>
    <name evidence="1" type="ORF">FGO68_gene1516</name>
</gene>
<organism evidence="1 2">
    <name type="scientific">Halteria grandinella</name>
    <dbReference type="NCBI Taxonomy" id="5974"/>
    <lineage>
        <taxon>Eukaryota</taxon>
        <taxon>Sar</taxon>
        <taxon>Alveolata</taxon>
        <taxon>Ciliophora</taxon>
        <taxon>Intramacronucleata</taxon>
        <taxon>Spirotrichea</taxon>
        <taxon>Stichotrichia</taxon>
        <taxon>Sporadotrichida</taxon>
        <taxon>Halteriidae</taxon>
        <taxon>Halteria</taxon>
    </lineage>
</organism>
<dbReference type="InterPro" id="IPR036322">
    <property type="entry name" value="WD40_repeat_dom_sf"/>
</dbReference>
<keyword evidence="2" id="KW-1185">Reference proteome</keyword>
<evidence type="ECO:0000313" key="1">
    <source>
        <dbReference type="EMBL" id="TNV85985.1"/>
    </source>
</evidence>
<dbReference type="Proteomes" id="UP000785679">
    <property type="component" value="Unassembled WGS sequence"/>
</dbReference>
<dbReference type="SUPFAM" id="SSF50978">
    <property type="entry name" value="WD40 repeat-like"/>
    <property type="match status" value="1"/>
</dbReference>